<dbReference type="FunFam" id="1.20.1270.60:FF:000005">
    <property type="entry name" value="Sphingolipid long chain base-responsive pil1"/>
    <property type="match status" value="1"/>
</dbReference>
<dbReference type="InterPro" id="IPR027267">
    <property type="entry name" value="AH/BAR_dom_sf"/>
</dbReference>
<evidence type="ECO:0000256" key="5">
    <source>
        <dbReference type="ARBA" id="ARBA00022771"/>
    </source>
</evidence>
<feature type="domain" description="C3H1-type" evidence="11">
    <location>
        <begin position="61"/>
        <end position="88"/>
    </location>
</feature>
<evidence type="ECO:0000256" key="4">
    <source>
        <dbReference type="ARBA" id="ARBA00022737"/>
    </source>
</evidence>
<dbReference type="AlphaFoldDB" id="A0AAN7ZX95"/>
<feature type="domain" description="C3H1-type" evidence="11">
    <location>
        <begin position="148"/>
        <end position="170"/>
    </location>
</feature>
<dbReference type="PANTHER" id="PTHR31962:SF1">
    <property type="entry name" value="SPHINGOLIPID LONG CHAIN BASE-RESPONSIVE PROTEIN PIL1"/>
    <property type="match status" value="1"/>
</dbReference>
<feature type="domain" description="C3H1-type" evidence="11">
    <location>
        <begin position="89"/>
        <end position="117"/>
    </location>
</feature>
<dbReference type="InterPro" id="IPR000571">
    <property type="entry name" value="Znf_CCCH"/>
</dbReference>
<feature type="zinc finger region" description="C3H1-type" evidence="10">
    <location>
        <begin position="28"/>
        <end position="59"/>
    </location>
</feature>
<dbReference type="GO" id="GO:0070941">
    <property type="term" value="P:eisosome assembly"/>
    <property type="evidence" value="ECO:0007669"/>
    <property type="project" value="TreeGrafter"/>
</dbReference>
<evidence type="ECO:0000256" key="2">
    <source>
        <dbReference type="ARBA" id="ARBA00022553"/>
    </source>
</evidence>
<evidence type="ECO:0000256" key="8">
    <source>
        <dbReference type="ARBA" id="ARBA00026226"/>
    </source>
</evidence>
<evidence type="ECO:0000256" key="7">
    <source>
        <dbReference type="ARBA" id="ARBA00022884"/>
    </source>
</evidence>
<accession>A0AAN7ZX95</accession>
<feature type="zinc finger region" description="C3H1-type" evidence="10">
    <location>
        <begin position="148"/>
        <end position="170"/>
    </location>
</feature>
<evidence type="ECO:0000256" key="1">
    <source>
        <dbReference type="ARBA" id="ARBA00008907"/>
    </source>
</evidence>
<dbReference type="PANTHER" id="PTHR31962">
    <property type="entry name" value="SPHINGOLIPID LONG CHAIN BASE-RESPONSIVE PROTEIN PIL1"/>
    <property type="match status" value="1"/>
</dbReference>
<dbReference type="Gene3D" id="1.20.1270.60">
    <property type="entry name" value="Arfaptin homology (AH) domain/BAR domain"/>
    <property type="match status" value="1"/>
</dbReference>
<dbReference type="SMART" id="SM00356">
    <property type="entry name" value="ZnF_C3H1"/>
    <property type="match status" value="5"/>
</dbReference>
<keyword evidence="7" id="KW-0694">RNA-binding</keyword>
<dbReference type="Pfam" id="PF00642">
    <property type="entry name" value="zf-CCCH"/>
    <property type="match status" value="2"/>
</dbReference>
<dbReference type="PROSITE" id="PS50103">
    <property type="entry name" value="ZF_C3H1"/>
    <property type="match status" value="5"/>
</dbReference>
<name>A0AAN7ZX95_9SACH</name>
<feature type="zinc finger region" description="C3H1-type" evidence="10">
    <location>
        <begin position="61"/>
        <end position="88"/>
    </location>
</feature>
<evidence type="ECO:0000256" key="3">
    <source>
        <dbReference type="ARBA" id="ARBA00022723"/>
    </source>
</evidence>
<dbReference type="Gene3D" id="4.10.1000.10">
    <property type="entry name" value="Zinc finger, CCCH-type"/>
    <property type="match status" value="2"/>
</dbReference>
<dbReference type="Pfam" id="PF13805">
    <property type="entry name" value="Pil1"/>
    <property type="match status" value="1"/>
</dbReference>
<evidence type="ECO:0000313" key="13">
    <source>
        <dbReference type="Proteomes" id="UP001306508"/>
    </source>
</evidence>
<dbReference type="FunFam" id="4.10.1000.10:FF:000012">
    <property type="entry name" value="cleavage and polyadenylation specificity factor subunit 4"/>
    <property type="match status" value="1"/>
</dbReference>
<dbReference type="GO" id="GO:0003723">
    <property type="term" value="F:RNA binding"/>
    <property type="evidence" value="ECO:0007669"/>
    <property type="project" value="UniProtKB-KW"/>
</dbReference>
<evidence type="ECO:0000259" key="11">
    <source>
        <dbReference type="PROSITE" id="PS50103"/>
    </source>
</evidence>
<dbReference type="GO" id="GO:0005886">
    <property type="term" value="C:plasma membrane"/>
    <property type="evidence" value="ECO:0007669"/>
    <property type="project" value="TreeGrafter"/>
</dbReference>
<proteinExistence type="inferred from homology"/>
<dbReference type="InterPro" id="IPR036855">
    <property type="entry name" value="Znf_CCCH_sf"/>
</dbReference>
<evidence type="ECO:0000256" key="10">
    <source>
        <dbReference type="PROSITE-ProRule" id="PRU00723"/>
    </source>
</evidence>
<keyword evidence="2" id="KW-0597">Phosphoprotein</keyword>
<feature type="domain" description="C3H1-type" evidence="11">
    <location>
        <begin position="118"/>
        <end position="145"/>
    </location>
</feature>
<protein>
    <recommendedName>
        <fullName evidence="8">mRNA 3'-end-processing protein YTH1</fullName>
    </recommendedName>
    <alternativeName>
        <fullName evidence="9">mRNA 3'-end-processing protein yth1</fullName>
    </alternativeName>
</protein>
<dbReference type="EMBL" id="JAWIZZ010000053">
    <property type="protein sequence ID" value="KAK5778531.1"/>
    <property type="molecule type" value="Genomic_DNA"/>
</dbReference>
<gene>
    <name evidence="12" type="ORF">RI543_004198</name>
</gene>
<dbReference type="GO" id="GO:0008270">
    <property type="term" value="F:zinc ion binding"/>
    <property type="evidence" value="ECO:0007669"/>
    <property type="project" value="UniProtKB-KW"/>
</dbReference>
<evidence type="ECO:0000256" key="9">
    <source>
        <dbReference type="ARBA" id="ARBA00070136"/>
    </source>
</evidence>
<dbReference type="GO" id="GO:0036286">
    <property type="term" value="C:eisosome filament"/>
    <property type="evidence" value="ECO:0007669"/>
    <property type="project" value="TreeGrafter"/>
</dbReference>
<sequence length="564" mass="65179">MSLIHPNTEKYPFRFEPFLQQEYSFNGDPDRPICEDYDPKIGSTSCPLGIQCPKKHVLLNFKNKIVCKHWLRGLCKKGDQCEYLHEYNLRKMPECVYYAKNGYCTQSPECQYLHVDPQSKIPRCPYYDLGFCKEGPQCPKRHVKKENVCQLYLNGFCPKGPQCDESHALFYDNVLLDSVIQQRVTIRKDYEINTRKMDEAIERRLNAIVNGKYNLLTMHKTYSLRNSRAPTQSQLQNPPPPVSTTKGRFFGYRGGLAFTFRKNYAGALGPQLARKLAQLVKIEKNVLRAMEISSMERRQAAQQLSLWGLENDDDVSDITDKLGVLIYEISELDDQFIDRYDQYRLTLKSIRDIENSIQGSRDRKLKIDDKIAYLKYKDPNNLAKIEVLEQELVRAEAESLVAEAQLSNITRSKLKMAFQYQFDSIIEHSEKIALIAGYGKVLLELLDDSPVTPGETRPAYDGYEASKQIIIDAEHALNEWTLDNAQVKPTLSLINEPNIEYELDSSSDENPEREQENEWIADNVDEYNNDNNDNNDNINYKNDIIEESNDIDIQNVTDRIQQSL</sequence>
<keyword evidence="13" id="KW-1185">Reference proteome</keyword>
<evidence type="ECO:0000256" key="6">
    <source>
        <dbReference type="ARBA" id="ARBA00022833"/>
    </source>
</evidence>
<reference evidence="13" key="1">
    <citation type="submission" date="2023-07" db="EMBL/GenBank/DDBJ databases">
        <title>A draft genome of Kazachstania heterogenica Y-27499.</title>
        <authorList>
            <person name="Donic C."/>
            <person name="Kralova J.S."/>
            <person name="Fidel L."/>
            <person name="Ben-Dor S."/>
            <person name="Jung S."/>
        </authorList>
    </citation>
    <scope>NUCLEOTIDE SEQUENCE [LARGE SCALE GENOMIC DNA]</scope>
    <source>
        <strain evidence="13">Y27499</strain>
    </source>
</reference>
<feature type="domain" description="C3H1-type" evidence="11">
    <location>
        <begin position="28"/>
        <end position="59"/>
    </location>
</feature>
<feature type="zinc finger region" description="C3H1-type" evidence="10">
    <location>
        <begin position="118"/>
        <end position="145"/>
    </location>
</feature>
<evidence type="ECO:0000313" key="12">
    <source>
        <dbReference type="EMBL" id="KAK5778531.1"/>
    </source>
</evidence>
<dbReference type="SUPFAM" id="SSF90229">
    <property type="entry name" value="CCCH zinc finger"/>
    <property type="match status" value="1"/>
</dbReference>
<dbReference type="Proteomes" id="UP001306508">
    <property type="component" value="Unassembled WGS sequence"/>
</dbReference>
<comment type="similarity">
    <text evidence="1">Belongs to the CPSF4/YTH1 family.</text>
</comment>
<feature type="zinc finger region" description="C3H1-type" evidence="10">
    <location>
        <begin position="89"/>
        <end position="117"/>
    </location>
</feature>
<comment type="caution">
    <text evidence="12">The sequence shown here is derived from an EMBL/GenBank/DDBJ whole genome shotgun (WGS) entry which is preliminary data.</text>
</comment>
<organism evidence="12 13">
    <name type="scientific">Arxiozyma heterogenica</name>
    <dbReference type="NCBI Taxonomy" id="278026"/>
    <lineage>
        <taxon>Eukaryota</taxon>
        <taxon>Fungi</taxon>
        <taxon>Dikarya</taxon>
        <taxon>Ascomycota</taxon>
        <taxon>Saccharomycotina</taxon>
        <taxon>Saccharomycetes</taxon>
        <taxon>Saccharomycetales</taxon>
        <taxon>Saccharomycetaceae</taxon>
        <taxon>Arxiozyma</taxon>
    </lineage>
</organism>
<dbReference type="GO" id="GO:0006897">
    <property type="term" value="P:endocytosis"/>
    <property type="evidence" value="ECO:0007669"/>
    <property type="project" value="TreeGrafter"/>
</dbReference>
<keyword evidence="4" id="KW-0677">Repeat</keyword>
<dbReference type="InterPro" id="IPR028245">
    <property type="entry name" value="PIL1/LSP1"/>
</dbReference>
<keyword evidence="3 10" id="KW-0479">Metal-binding</keyword>
<dbReference type="GO" id="GO:0008289">
    <property type="term" value="F:lipid binding"/>
    <property type="evidence" value="ECO:0007669"/>
    <property type="project" value="TreeGrafter"/>
</dbReference>
<keyword evidence="6 10" id="KW-0862">Zinc</keyword>
<keyword evidence="5 10" id="KW-0863">Zinc-finger</keyword>